<dbReference type="EMBL" id="JBHRSV010000019">
    <property type="protein sequence ID" value="MFC2926548.1"/>
    <property type="molecule type" value="Genomic_DNA"/>
</dbReference>
<keyword evidence="7 9" id="KW-0030">Aminoacyl-tRNA synthetase</keyword>
<dbReference type="InterPro" id="IPR001278">
    <property type="entry name" value="Arg-tRNA-ligase"/>
</dbReference>
<evidence type="ECO:0000256" key="3">
    <source>
        <dbReference type="ARBA" id="ARBA00022598"/>
    </source>
</evidence>
<reference evidence="14" key="1">
    <citation type="journal article" date="2019" name="Int. J. Syst. Evol. Microbiol.">
        <title>The Global Catalogue of Microorganisms (GCM) 10K type strain sequencing project: providing services to taxonomists for standard genome sequencing and annotation.</title>
        <authorList>
            <consortium name="The Broad Institute Genomics Platform"/>
            <consortium name="The Broad Institute Genome Sequencing Center for Infectious Disease"/>
            <person name="Wu L."/>
            <person name="Ma J."/>
        </authorList>
    </citation>
    <scope>NUCLEOTIDE SEQUENCE [LARGE SCALE GENOMIC DNA]</scope>
    <source>
        <strain evidence="14">KCTC 52487</strain>
    </source>
</reference>
<dbReference type="SMART" id="SM01016">
    <property type="entry name" value="Arg_tRNA_synt_N"/>
    <property type="match status" value="1"/>
</dbReference>
<evidence type="ECO:0000256" key="4">
    <source>
        <dbReference type="ARBA" id="ARBA00022741"/>
    </source>
</evidence>
<dbReference type="InterPro" id="IPR035684">
    <property type="entry name" value="ArgRS_core"/>
</dbReference>
<evidence type="ECO:0000256" key="6">
    <source>
        <dbReference type="ARBA" id="ARBA00022917"/>
    </source>
</evidence>
<dbReference type="NCBIfam" id="TIGR00456">
    <property type="entry name" value="argS"/>
    <property type="match status" value="1"/>
</dbReference>
<evidence type="ECO:0000259" key="12">
    <source>
        <dbReference type="SMART" id="SM01016"/>
    </source>
</evidence>
<name>A0ABV6ZYV5_9PROT</name>
<keyword evidence="2 9" id="KW-0963">Cytoplasm</keyword>
<comment type="similarity">
    <text evidence="1 9 10">Belongs to the class-I aminoacyl-tRNA synthetase family.</text>
</comment>
<dbReference type="EC" id="6.1.1.19" evidence="9"/>
<dbReference type="SUPFAM" id="SSF55190">
    <property type="entry name" value="Arginyl-tRNA synthetase (ArgRS), N-terminal 'additional' domain"/>
    <property type="match status" value="1"/>
</dbReference>
<keyword evidence="6 9" id="KW-0648">Protein biosynthesis</keyword>
<evidence type="ECO:0000256" key="10">
    <source>
        <dbReference type="RuleBase" id="RU363038"/>
    </source>
</evidence>
<evidence type="ECO:0000256" key="5">
    <source>
        <dbReference type="ARBA" id="ARBA00022840"/>
    </source>
</evidence>
<dbReference type="InterPro" id="IPR008909">
    <property type="entry name" value="DALR_anticod-bd"/>
</dbReference>
<dbReference type="RefSeq" id="WP_343164334.1">
    <property type="nucleotide sequence ID" value="NZ_JBHRSV010000019.1"/>
</dbReference>
<comment type="subunit">
    <text evidence="9">Monomer.</text>
</comment>
<accession>A0ABV6ZYV5</accession>
<dbReference type="Proteomes" id="UP001595379">
    <property type="component" value="Unassembled WGS sequence"/>
</dbReference>
<keyword evidence="3 9" id="KW-0436">Ligase</keyword>
<dbReference type="PROSITE" id="PS00178">
    <property type="entry name" value="AA_TRNA_LIGASE_I"/>
    <property type="match status" value="1"/>
</dbReference>
<dbReference type="InterPro" id="IPR014729">
    <property type="entry name" value="Rossmann-like_a/b/a_fold"/>
</dbReference>
<dbReference type="Gene3D" id="1.10.730.10">
    <property type="entry name" value="Isoleucyl-tRNA Synthetase, Domain 1"/>
    <property type="match status" value="1"/>
</dbReference>
<proteinExistence type="inferred from homology"/>
<dbReference type="Gene3D" id="3.30.1360.70">
    <property type="entry name" value="Arginyl tRNA synthetase N-terminal domain"/>
    <property type="match status" value="1"/>
</dbReference>
<keyword evidence="14" id="KW-1185">Reference proteome</keyword>
<protein>
    <recommendedName>
        <fullName evidence="9">Arginine--tRNA ligase</fullName>
        <ecNumber evidence="9">6.1.1.19</ecNumber>
    </recommendedName>
    <alternativeName>
        <fullName evidence="9">Arginyl-tRNA synthetase</fullName>
        <shortName evidence="9">ArgRS</shortName>
    </alternativeName>
</protein>
<dbReference type="CDD" id="cd00671">
    <property type="entry name" value="ArgRS_core"/>
    <property type="match status" value="1"/>
</dbReference>
<sequence>MASIADILTRRAGAAFAAQGLPDSLGRVVESGRPDLAPYQCNGAMAAAKIAGKPPRAIAEAVAAALEGDDLIEAVEIAGPGFINLTPKTHVYAMRAAEIAGDALAGAEPVAVPRGVVIDFGGPNVAKPMHVGHLRSSIIGDSLQRLFRFRGDRVTSDVHLGDWGLQMGQLITEVARVMPDLPYFDASFTGPYPDESPVTMDDLQLLYPRASAACKEDKARLEEARQATRELQAGRAGYVALWRHFAAVSKAALETDFAALGVHFDLWKGESDVDALVPGMVEDLKSRGVTHEDQGAWIIPVAREDEKRELPPFLLLKSDGAALYETTDLATILDRKKEQDPDLILYVVDARQADHFEKVFRAADKAGYFDRTQLEHIGFGTMNGPDGKPFKTREGGVLKLSDLIRMATDKARARLEEAGLGQEGDAEEREAVARAVGIAAIKFADLSNLRTTNYIFDLDRFVAFEGKTGPYLLYAAVRIKSMMRKAKDQGVAPGEIVIGADEEAALVRALDGFALAASEAYDKRSPNYLCDHAFTLAQAFSKFYANCPVLGAEDEAVKASRLALAALTLKQLETVFSLIGIDAPERM</sequence>
<evidence type="ECO:0000313" key="13">
    <source>
        <dbReference type="EMBL" id="MFC2926548.1"/>
    </source>
</evidence>
<keyword evidence="5 9" id="KW-0067">ATP-binding</keyword>
<comment type="subcellular location">
    <subcellularLocation>
        <location evidence="9">Cytoplasm</location>
    </subcellularLocation>
</comment>
<comment type="caution">
    <text evidence="13">The sequence shown here is derived from an EMBL/GenBank/DDBJ whole genome shotgun (WGS) entry which is preliminary data.</text>
</comment>
<feature type="domain" description="Arginyl tRNA synthetase N-terminal" evidence="12">
    <location>
        <begin position="2"/>
        <end position="87"/>
    </location>
</feature>
<dbReference type="Pfam" id="PF03485">
    <property type="entry name" value="Arg_tRNA_synt_N"/>
    <property type="match status" value="1"/>
</dbReference>
<dbReference type="Pfam" id="PF05746">
    <property type="entry name" value="DALR_1"/>
    <property type="match status" value="1"/>
</dbReference>
<evidence type="ECO:0000256" key="1">
    <source>
        <dbReference type="ARBA" id="ARBA00005594"/>
    </source>
</evidence>
<dbReference type="SUPFAM" id="SSF47323">
    <property type="entry name" value="Anticodon-binding domain of a subclass of class I aminoacyl-tRNA synthetases"/>
    <property type="match status" value="1"/>
</dbReference>
<evidence type="ECO:0000256" key="7">
    <source>
        <dbReference type="ARBA" id="ARBA00023146"/>
    </source>
</evidence>
<evidence type="ECO:0000256" key="2">
    <source>
        <dbReference type="ARBA" id="ARBA00022490"/>
    </source>
</evidence>
<evidence type="ECO:0000259" key="11">
    <source>
        <dbReference type="SMART" id="SM00836"/>
    </source>
</evidence>
<evidence type="ECO:0000256" key="9">
    <source>
        <dbReference type="HAMAP-Rule" id="MF_00123"/>
    </source>
</evidence>
<comment type="catalytic activity">
    <reaction evidence="8 9">
        <text>tRNA(Arg) + L-arginine + ATP = L-arginyl-tRNA(Arg) + AMP + diphosphate</text>
        <dbReference type="Rhea" id="RHEA:20301"/>
        <dbReference type="Rhea" id="RHEA-COMP:9658"/>
        <dbReference type="Rhea" id="RHEA-COMP:9673"/>
        <dbReference type="ChEBI" id="CHEBI:30616"/>
        <dbReference type="ChEBI" id="CHEBI:32682"/>
        <dbReference type="ChEBI" id="CHEBI:33019"/>
        <dbReference type="ChEBI" id="CHEBI:78442"/>
        <dbReference type="ChEBI" id="CHEBI:78513"/>
        <dbReference type="ChEBI" id="CHEBI:456215"/>
        <dbReference type="EC" id="6.1.1.19"/>
    </reaction>
</comment>
<dbReference type="InterPro" id="IPR009080">
    <property type="entry name" value="tRNAsynth_Ia_anticodon-bd"/>
</dbReference>
<dbReference type="PANTHER" id="PTHR11956">
    <property type="entry name" value="ARGINYL-TRNA SYNTHETASE"/>
    <property type="match status" value="1"/>
</dbReference>
<dbReference type="SMART" id="SM00836">
    <property type="entry name" value="DALR_1"/>
    <property type="match status" value="1"/>
</dbReference>
<keyword evidence="4 9" id="KW-0547">Nucleotide-binding</keyword>
<feature type="domain" description="DALR anticodon binding" evidence="11">
    <location>
        <begin position="472"/>
        <end position="587"/>
    </location>
</feature>
<dbReference type="Pfam" id="PF00750">
    <property type="entry name" value="tRNA-synt_1d"/>
    <property type="match status" value="1"/>
</dbReference>
<evidence type="ECO:0000313" key="14">
    <source>
        <dbReference type="Proteomes" id="UP001595379"/>
    </source>
</evidence>
<feature type="short sequence motif" description="'HIGH' region" evidence="9">
    <location>
        <begin position="123"/>
        <end position="133"/>
    </location>
</feature>
<dbReference type="SUPFAM" id="SSF52374">
    <property type="entry name" value="Nucleotidylyl transferase"/>
    <property type="match status" value="1"/>
</dbReference>
<dbReference type="InterPro" id="IPR036695">
    <property type="entry name" value="Arg-tRNA-synth_N_sf"/>
</dbReference>
<dbReference type="PANTHER" id="PTHR11956:SF5">
    <property type="entry name" value="ARGININE--TRNA LIGASE, CYTOPLASMIC"/>
    <property type="match status" value="1"/>
</dbReference>
<dbReference type="GO" id="GO:0004814">
    <property type="term" value="F:arginine-tRNA ligase activity"/>
    <property type="evidence" value="ECO:0007669"/>
    <property type="project" value="UniProtKB-EC"/>
</dbReference>
<dbReference type="InterPro" id="IPR005148">
    <property type="entry name" value="Arg-tRNA-synth_N"/>
</dbReference>
<dbReference type="PRINTS" id="PR01038">
    <property type="entry name" value="TRNASYNTHARG"/>
</dbReference>
<dbReference type="HAMAP" id="MF_00123">
    <property type="entry name" value="Arg_tRNA_synth"/>
    <property type="match status" value="1"/>
</dbReference>
<gene>
    <name evidence="9 13" type="primary">argS</name>
    <name evidence="13" type="ORF">ACFOOR_10565</name>
</gene>
<dbReference type="Gene3D" id="3.40.50.620">
    <property type="entry name" value="HUPs"/>
    <property type="match status" value="1"/>
</dbReference>
<dbReference type="InterPro" id="IPR001412">
    <property type="entry name" value="aa-tRNA-synth_I_CS"/>
</dbReference>
<evidence type="ECO:0000256" key="8">
    <source>
        <dbReference type="ARBA" id="ARBA00049339"/>
    </source>
</evidence>
<organism evidence="13 14">
    <name type="scientific">Hyphobacterium vulgare</name>
    <dbReference type="NCBI Taxonomy" id="1736751"/>
    <lineage>
        <taxon>Bacteria</taxon>
        <taxon>Pseudomonadati</taxon>
        <taxon>Pseudomonadota</taxon>
        <taxon>Alphaproteobacteria</taxon>
        <taxon>Maricaulales</taxon>
        <taxon>Maricaulaceae</taxon>
        <taxon>Hyphobacterium</taxon>
    </lineage>
</organism>